<keyword evidence="2" id="KW-1185">Reference proteome</keyword>
<organism evidence="1 2">
    <name type="scientific">Aquibium carbonis</name>
    <dbReference type="NCBI Taxonomy" id="2495581"/>
    <lineage>
        <taxon>Bacteria</taxon>
        <taxon>Pseudomonadati</taxon>
        <taxon>Pseudomonadota</taxon>
        <taxon>Alphaproteobacteria</taxon>
        <taxon>Hyphomicrobiales</taxon>
        <taxon>Phyllobacteriaceae</taxon>
        <taxon>Aquibium</taxon>
    </lineage>
</organism>
<proteinExistence type="predicted"/>
<evidence type="ECO:0000313" key="1">
    <source>
        <dbReference type="EMBL" id="RST78879.1"/>
    </source>
</evidence>
<dbReference type="AlphaFoldDB" id="A0A429YBS2"/>
<evidence type="ECO:0000313" key="2">
    <source>
        <dbReference type="Proteomes" id="UP000278398"/>
    </source>
</evidence>
<dbReference type="RefSeq" id="WP_126702695.1">
    <property type="nucleotide sequence ID" value="NZ_RWKW01000172.1"/>
</dbReference>
<gene>
    <name evidence="1" type="ORF">EJC49_25335</name>
</gene>
<name>A0A429YBS2_9HYPH</name>
<protein>
    <submittedName>
        <fullName evidence="1">Uncharacterized protein</fullName>
    </submittedName>
</protein>
<accession>A0A429YBS2</accession>
<sequence>MQVVNKGINITFDTHKKSVSISEIEGGDNKMSFHTAKDVRRLVDETLSSAGGGRVGACMVMRYKAGTKVSCVQTTEQVCIQIDRQLGDDGHARYLGDGTSCG</sequence>
<dbReference type="EMBL" id="RWKW01000172">
    <property type="protein sequence ID" value="RST78879.1"/>
    <property type="molecule type" value="Genomic_DNA"/>
</dbReference>
<reference evidence="1 2" key="1">
    <citation type="submission" date="2018-12" db="EMBL/GenBank/DDBJ databases">
        <title>Mesorhizobium carbonis sp. nov., isolated from coal mine water.</title>
        <authorList>
            <person name="Xin W."/>
            <person name="Xu Z."/>
            <person name="Xiang F."/>
            <person name="Zhang J."/>
            <person name="Xi L."/>
            <person name="Liu J."/>
        </authorList>
    </citation>
    <scope>NUCLEOTIDE SEQUENCE [LARGE SCALE GENOMIC DNA]</scope>
    <source>
        <strain evidence="1 2">B2.3</strain>
    </source>
</reference>
<dbReference type="Proteomes" id="UP000278398">
    <property type="component" value="Unassembled WGS sequence"/>
</dbReference>
<comment type="caution">
    <text evidence="1">The sequence shown here is derived from an EMBL/GenBank/DDBJ whole genome shotgun (WGS) entry which is preliminary data.</text>
</comment>